<reference evidence="6 7" key="1">
    <citation type="submission" date="2020-07" db="EMBL/GenBank/DDBJ databases">
        <title>Sequencing the genomes of 1000 actinobacteria strains.</title>
        <authorList>
            <person name="Klenk H.-P."/>
        </authorList>
    </citation>
    <scope>NUCLEOTIDE SEQUENCE [LARGE SCALE GENOMIC DNA]</scope>
    <source>
        <strain evidence="6 7">DSM 26341</strain>
    </source>
</reference>
<proteinExistence type="inferred from homology"/>
<evidence type="ECO:0000313" key="7">
    <source>
        <dbReference type="Proteomes" id="UP000539111"/>
    </source>
</evidence>
<evidence type="ECO:0000256" key="3">
    <source>
        <dbReference type="ARBA" id="ARBA00022801"/>
    </source>
</evidence>
<dbReference type="Gene3D" id="3.40.50.10310">
    <property type="entry name" value="Creatininase"/>
    <property type="match status" value="1"/>
</dbReference>
<dbReference type="GO" id="GO:0016811">
    <property type="term" value="F:hydrolase activity, acting on carbon-nitrogen (but not peptide) bonds, in linear amides"/>
    <property type="evidence" value="ECO:0007669"/>
    <property type="project" value="TreeGrafter"/>
</dbReference>
<dbReference type="PANTHER" id="PTHR35005">
    <property type="entry name" value="3-DEHYDRO-SCYLLO-INOSOSE HYDROLASE"/>
    <property type="match status" value="1"/>
</dbReference>
<evidence type="ECO:0000256" key="2">
    <source>
        <dbReference type="ARBA" id="ARBA00022723"/>
    </source>
</evidence>
<evidence type="ECO:0000256" key="5">
    <source>
        <dbReference type="ARBA" id="ARBA00024029"/>
    </source>
</evidence>
<keyword evidence="2" id="KW-0479">Metal-binding</keyword>
<comment type="cofactor">
    <cofactor evidence="1">
        <name>Zn(2+)</name>
        <dbReference type="ChEBI" id="CHEBI:29105"/>
    </cofactor>
</comment>
<organism evidence="6 7">
    <name type="scientific">Spelaeicoccus albus</name>
    <dbReference type="NCBI Taxonomy" id="1280376"/>
    <lineage>
        <taxon>Bacteria</taxon>
        <taxon>Bacillati</taxon>
        <taxon>Actinomycetota</taxon>
        <taxon>Actinomycetes</taxon>
        <taxon>Micrococcales</taxon>
        <taxon>Brevibacteriaceae</taxon>
        <taxon>Spelaeicoccus</taxon>
    </lineage>
</organism>
<dbReference type="GO" id="GO:0046872">
    <property type="term" value="F:metal ion binding"/>
    <property type="evidence" value="ECO:0007669"/>
    <property type="project" value="UniProtKB-KW"/>
</dbReference>
<dbReference type="InterPro" id="IPR024087">
    <property type="entry name" value="Creatininase-like_sf"/>
</dbReference>
<evidence type="ECO:0000313" key="6">
    <source>
        <dbReference type="EMBL" id="NYI67050.1"/>
    </source>
</evidence>
<dbReference type="SUPFAM" id="SSF102215">
    <property type="entry name" value="Creatininase"/>
    <property type="match status" value="1"/>
</dbReference>
<dbReference type="PANTHER" id="PTHR35005:SF1">
    <property type="entry name" value="2-AMINO-5-FORMYLAMINO-6-RIBOSYLAMINOPYRIMIDIN-4(3H)-ONE 5'-MONOPHOSPHATE DEFORMYLASE"/>
    <property type="match status" value="1"/>
</dbReference>
<dbReference type="Proteomes" id="UP000539111">
    <property type="component" value="Unassembled WGS sequence"/>
</dbReference>
<name>A0A7Z0ABG6_9MICO</name>
<dbReference type="Pfam" id="PF02633">
    <property type="entry name" value="Creatininase"/>
    <property type="match status" value="1"/>
</dbReference>
<keyword evidence="7" id="KW-1185">Reference proteome</keyword>
<evidence type="ECO:0000256" key="1">
    <source>
        <dbReference type="ARBA" id="ARBA00001947"/>
    </source>
</evidence>
<dbReference type="GO" id="GO:0047789">
    <property type="term" value="F:creatininase activity"/>
    <property type="evidence" value="ECO:0007669"/>
    <property type="project" value="UniProtKB-EC"/>
</dbReference>
<protein>
    <submittedName>
        <fullName evidence="6">Creatinine amidohydrolase</fullName>
        <ecNumber evidence="6">3.5.2.10</ecNumber>
    </submittedName>
</protein>
<dbReference type="RefSeq" id="WP_179426772.1">
    <property type="nucleotide sequence ID" value="NZ_JACBZP010000001.1"/>
</dbReference>
<keyword evidence="4" id="KW-0862">Zinc</keyword>
<evidence type="ECO:0000256" key="4">
    <source>
        <dbReference type="ARBA" id="ARBA00022833"/>
    </source>
</evidence>
<dbReference type="EC" id="3.5.2.10" evidence="6"/>
<gene>
    <name evidence="6" type="ORF">BJY26_001356</name>
</gene>
<keyword evidence="3 6" id="KW-0378">Hydrolase</keyword>
<dbReference type="AlphaFoldDB" id="A0A7Z0ABG6"/>
<dbReference type="EMBL" id="JACBZP010000001">
    <property type="protein sequence ID" value="NYI67050.1"/>
    <property type="molecule type" value="Genomic_DNA"/>
</dbReference>
<dbReference type="GO" id="GO:0009231">
    <property type="term" value="P:riboflavin biosynthetic process"/>
    <property type="evidence" value="ECO:0007669"/>
    <property type="project" value="TreeGrafter"/>
</dbReference>
<sequence>MTTRQLTEMTRAEVRAAAPSAIAVLPIGSQEQHREHLPMGTDTFLVEAVLAEATAGHSSNLVLLPSLPYGYSDHHLFSAAVSLSPRTHLAVLSDVLASLSESGFRRIMVVNGHGGNQETMSLAIKHHALTHKDVTIGACSYWLVAPDDAGDPAAKVEEPSLTPGHAGWFETSLMLVAKPELVRRNLMHYESVEPAPVFDKPLYPGLQTERSGEWGRVDGGTDTAKSATAEAGHALLARRACGLANAISAFDKATSSGNSIAYDEKDDTTA</sequence>
<accession>A0A7Z0ABG6</accession>
<comment type="caution">
    <text evidence="6">The sequence shown here is derived from an EMBL/GenBank/DDBJ whole genome shotgun (WGS) entry which is preliminary data.</text>
</comment>
<comment type="similarity">
    <text evidence="5">Belongs to the creatininase superfamily.</text>
</comment>
<dbReference type="InterPro" id="IPR003785">
    <property type="entry name" value="Creatininase/forma_Hydrolase"/>
</dbReference>